<dbReference type="AlphaFoldDB" id="A0A916ZNK9"/>
<dbReference type="InterPro" id="IPR051534">
    <property type="entry name" value="CBASS_pafABC_assoc_protein"/>
</dbReference>
<protein>
    <submittedName>
        <fullName evidence="3">Transcriptional regulator</fullName>
    </submittedName>
</protein>
<dbReference type="InterPro" id="IPR036388">
    <property type="entry name" value="WH-like_DNA-bd_sf"/>
</dbReference>
<name>A0A916ZNK9_9HYPH</name>
<proteinExistence type="predicted"/>
<dbReference type="Gene3D" id="1.10.10.10">
    <property type="entry name" value="Winged helix-like DNA-binding domain superfamily/Winged helix DNA-binding domain"/>
    <property type="match status" value="1"/>
</dbReference>
<evidence type="ECO:0000313" key="3">
    <source>
        <dbReference type="EMBL" id="GGE06223.1"/>
    </source>
</evidence>
<dbReference type="InterPro" id="IPR026881">
    <property type="entry name" value="WYL_dom"/>
</dbReference>
<dbReference type="PANTHER" id="PTHR34580">
    <property type="match status" value="1"/>
</dbReference>
<keyword evidence="4" id="KW-1185">Reference proteome</keyword>
<dbReference type="EMBL" id="BMIQ01000003">
    <property type="protein sequence ID" value="GGE06223.1"/>
    <property type="molecule type" value="Genomic_DNA"/>
</dbReference>
<evidence type="ECO:0000259" key="2">
    <source>
        <dbReference type="Pfam" id="PF13280"/>
    </source>
</evidence>
<dbReference type="Proteomes" id="UP000644699">
    <property type="component" value="Unassembled WGS sequence"/>
</dbReference>
<feature type="domain" description="Helix-turn-helix type 11" evidence="1">
    <location>
        <begin position="6"/>
        <end position="59"/>
    </location>
</feature>
<organism evidence="3 4">
    <name type="scientific">Aureimonas endophytica</name>
    <dbReference type="NCBI Taxonomy" id="2027858"/>
    <lineage>
        <taxon>Bacteria</taxon>
        <taxon>Pseudomonadati</taxon>
        <taxon>Pseudomonadota</taxon>
        <taxon>Alphaproteobacteria</taxon>
        <taxon>Hyphomicrobiales</taxon>
        <taxon>Aurantimonadaceae</taxon>
        <taxon>Aureimonas</taxon>
    </lineage>
</organism>
<dbReference type="RefSeq" id="WP_188909167.1">
    <property type="nucleotide sequence ID" value="NZ_BMIQ01000003.1"/>
</dbReference>
<dbReference type="PROSITE" id="PS52050">
    <property type="entry name" value="WYL"/>
    <property type="match status" value="1"/>
</dbReference>
<dbReference type="PANTHER" id="PTHR34580:SF3">
    <property type="entry name" value="PROTEIN PAFB"/>
    <property type="match status" value="1"/>
</dbReference>
<feature type="domain" description="WYL" evidence="2">
    <location>
        <begin position="139"/>
        <end position="200"/>
    </location>
</feature>
<dbReference type="InterPro" id="IPR036390">
    <property type="entry name" value="WH_DNA-bd_sf"/>
</dbReference>
<dbReference type="InterPro" id="IPR013196">
    <property type="entry name" value="HTH_11"/>
</dbReference>
<gene>
    <name evidence="3" type="ORF">GCM10011390_26670</name>
</gene>
<accession>A0A916ZNK9</accession>
<dbReference type="Pfam" id="PF13280">
    <property type="entry name" value="WYL"/>
    <property type="match status" value="1"/>
</dbReference>
<comment type="caution">
    <text evidence="3">The sequence shown here is derived from an EMBL/GenBank/DDBJ whole genome shotgun (WGS) entry which is preliminary data.</text>
</comment>
<reference evidence="3" key="1">
    <citation type="journal article" date="2014" name="Int. J. Syst. Evol. Microbiol.">
        <title>Complete genome sequence of Corynebacterium casei LMG S-19264T (=DSM 44701T), isolated from a smear-ripened cheese.</title>
        <authorList>
            <consortium name="US DOE Joint Genome Institute (JGI-PGF)"/>
            <person name="Walter F."/>
            <person name="Albersmeier A."/>
            <person name="Kalinowski J."/>
            <person name="Ruckert C."/>
        </authorList>
    </citation>
    <scope>NUCLEOTIDE SEQUENCE</scope>
    <source>
        <strain evidence="3">CGMCC 1.15367</strain>
    </source>
</reference>
<reference evidence="3" key="2">
    <citation type="submission" date="2020-09" db="EMBL/GenBank/DDBJ databases">
        <authorList>
            <person name="Sun Q."/>
            <person name="Zhou Y."/>
        </authorList>
    </citation>
    <scope>NUCLEOTIDE SEQUENCE</scope>
    <source>
        <strain evidence="3">CGMCC 1.15367</strain>
    </source>
</reference>
<evidence type="ECO:0000259" key="1">
    <source>
        <dbReference type="Pfam" id="PF08279"/>
    </source>
</evidence>
<evidence type="ECO:0000313" key="4">
    <source>
        <dbReference type="Proteomes" id="UP000644699"/>
    </source>
</evidence>
<sequence length="255" mass="28445">MARTARIFELLVVLRARRAPVTASELARELGVSPRSIYRDIETLRAIGAPVDGEAGVGYLLKQGFFLPEFAFSIDELDALALGLGWVQQRADPVLARCSESALAKILAVRANGPPPNEGPPAIVPAASVSERLDPPQAAVLREAIRRQRKVRIQYADAFASPSERIVWPIVIVYFDDVRVLAAWCELRSAFRHFRVDRLEVQETLDERYPGRRQSIMTRWQQQDRDWRTLLTVSDAAQSYPSASSVTSAAMSKES</sequence>
<dbReference type="SUPFAM" id="SSF46785">
    <property type="entry name" value="Winged helix' DNA-binding domain"/>
    <property type="match status" value="1"/>
</dbReference>
<dbReference type="Pfam" id="PF08279">
    <property type="entry name" value="HTH_11"/>
    <property type="match status" value="1"/>
</dbReference>